<feature type="transmembrane region" description="Helical" evidence="20">
    <location>
        <begin position="803"/>
        <end position="825"/>
    </location>
</feature>
<organism evidence="23 24">
    <name type="scientific">Egretta garzetta</name>
    <name type="common">Little egret</name>
    <dbReference type="NCBI Taxonomy" id="188379"/>
    <lineage>
        <taxon>Eukaryota</taxon>
        <taxon>Metazoa</taxon>
        <taxon>Chordata</taxon>
        <taxon>Craniata</taxon>
        <taxon>Vertebrata</taxon>
        <taxon>Euteleostomi</taxon>
        <taxon>Archelosauria</taxon>
        <taxon>Archosauria</taxon>
        <taxon>Dinosauria</taxon>
        <taxon>Saurischia</taxon>
        <taxon>Theropoda</taxon>
        <taxon>Coelurosauria</taxon>
        <taxon>Aves</taxon>
        <taxon>Neognathae</taxon>
        <taxon>Neoaves</taxon>
        <taxon>Aequornithes</taxon>
        <taxon>Pelecaniformes</taxon>
        <taxon>Ardeidae</taxon>
        <taxon>Egretta</taxon>
    </lineage>
</organism>
<dbReference type="STRING" id="188379.A0A091J8T3"/>
<dbReference type="Gene3D" id="3.40.50.2300">
    <property type="match status" value="2"/>
</dbReference>
<evidence type="ECO:0000256" key="5">
    <source>
        <dbReference type="ARBA" id="ARBA00022692"/>
    </source>
</evidence>
<evidence type="ECO:0000256" key="10">
    <source>
        <dbReference type="ARBA" id="ARBA00022989"/>
    </source>
</evidence>
<keyword evidence="13" id="KW-1015">Disulfide bond</keyword>
<keyword evidence="16" id="KW-0807">Transducer</keyword>
<keyword evidence="14 23" id="KW-0675">Receptor</keyword>
<dbReference type="InterPro" id="IPR000337">
    <property type="entry name" value="GPCR_3"/>
</dbReference>
<dbReference type="PROSITE" id="PS00980">
    <property type="entry name" value="G_PROTEIN_RECEP_F3_2"/>
    <property type="match status" value="1"/>
</dbReference>
<dbReference type="InterPro" id="IPR017979">
    <property type="entry name" value="GPCR_3_CS"/>
</dbReference>
<name>A0A091J8T3_EGRGA</name>
<keyword evidence="11" id="KW-0297">G-protein coupled receptor</keyword>
<feature type="transmembrane region" description="Helical" evidence="20">
    <location>
        <begin position="649"/>
        <end position="669"/>
    </location>
</feature>
<evidence type="ECO:0000256" key="4">
    <source>
        <dbReference type="ARBA" id="ARBA00022553"/>
    </source>
</evidence>
<keyword evidence="8" id="KW-0106">Calcium</keyword>
<evidence type="ECO:0000256" key="20">
    <source>
        <dbReference type="SAM" id="Phobius"/>
    </source>
</evidence>
<dbReference type="FunFam" id="2.10.50.30:FF:000002">
    <property type="entry name" value="Vomeronasal 2 receptor, h1"/>
    <property type="match status" value="1"/>
</dbReference>
<protein>
    <recommendedName>
        <fullName evidence="17">Extracellular calcium-sensing receptor</fullName>
    </recommendedName>
</protein>
<evidence type="ECO:0000259" key="22">
    <source>
        <dbReference type="PROSITE" id="PS50259"/>
    </source>
</evidence>
<feature type="transmembrane region" description="Helical" evidence="20">
    <location>
        <begin position="681"/>
        <end position="703"/>
    </location>
</feature>
<dbReference type="Gene3D" id="2.10.50.30">
    <property type="entry name" value="GPCR, family 3, nine cysteines domain"/>
    <property type="match status" value="1"/>
</dbReference>
<accession>A0A091J8T3</accession>
<evidence type="ECO:0000256" key="13">
    <source>
        <dbReference type="ARBA" id="ARBA00023157"/>
    </source>
</evidence>
<dbReference type="Proteomes" id="UP000053119">
    <property type="component" value="Unassembled WGS sequence"/>
</dbReference>
<evidence type="ECO:0000256" key="8">
    <source>
        <dbReference type="ARBA" id="ARBA00022837"/>
    </source>
</evidence>
<evidence type="ECO:0000256" key="16">
    <source>
        <dbReference type="ARBA" id="ARBA00023224"/>
    </source>
</evidence>
<feature type="transmembrane region" description="Helical" evidence="20">
    <location>
        <begin position="611"/>
        <end position="633"/>
    </location>
</feature>
<dbReference type="PRINTS" id="PR00592">
    <property type="entry name" value="CASENSINGR"/>
</dbReference>
<keyword evidence="24" id="KW-1185">Reference proteome</keyword>
<dbReference type="Pfam" id="PF01094">
    <property type="entry name" value="ANF_receptor"/>
    <property type="match status" value="1"/>
</dbReference>
<dbReference type="PROSITE" id="PS00981">
    <property type="entry name" value="G_PROTEIN_RECEP_F3_3"/>
    <property type="match status" value="1"/>
</dbReference>
<evidence type="ECO:0000256" key="15">
    <source>
        <dbReference type="ARBA" id="ARBA00023180"/>
    </source>
</evidence>
<keyword evidence="4" id="KW-0597">Phosphoprotein</keyword>
<dbReference type="InterPro" id="IPR001828">
    <property type="entry name" value="ANF_lig-bd_rcpt"/>
</dbReference>
<dbReference type="Pfam" id="PF00003">
    <property type="entry name" value="7tm_3"/>
    <property type="match status" value="1"/>
</dbReference>
<dbReference type="GO" id="GO:0004930">
    <property type="term" value="F:G protein-coupled receptor activity"/>
    <property type="evidence" value="ECO:0007669"/>
    <property type="project" value="UniProtKB-KW"/>
</dbReference>
<evidence type="ECO:0000256" key="9">
    <source>
        <dbReference type="ARBA" id="ARBA00022843"/>
    </source>
</evidence>
<dbReference type="PRINTS" id="PR00248">
    <property type="entry name" value="GPCRMGR"/>
</dbReference>
<keyword evidence="7 21" id="KW-0732">Signal</keyword>
<comment type="subunit">
    <text evidence="18">Homodimer; disulfide-linked. Interacts with VCP. Interacts with ARRB1.</text>
</comment>
<evidence type="ECO:0000256" key="11">
    <source>
        <dbReference type="ARBA" id="ARBA00023040"/>
    </source>
</evidence>
<dbReference type="PANTHER" id="PTHR24061:SF358">
    <property type="entry name" value="EXTRACELLULAR CALCIUM-SENSING RECEPTOR"/>
    <property type="match status" value="1"/>
</dbReference>
<feature type="chain" id="PRO_5001875379" description="Extracellular calcium-sensing receptor" evidence="21">
    <location>
        <begin position="20"/>
        <end position="994"/>
    </location>
</feature>
<dbReference type="InterPro" id="IPR011500">
    <property type="entry name" value="GPCR_3_9-Cys_dom"/>
</dbReference>
<dbReference type="PROSITE" id="PS50259">
    <property type="entry name" value="G_PROTEIN_RECEP_F3_4"/>
    <property type="match status" value="1"/>
</dbReference>
<dbReference type="FunFam" id="3.40.50.2300:FF:000388">
    <property type="entry name" value="Vomeronasal 2, receptor 23"/>
    <property type="match status" value="1"/>
</dbReference>
<dbReference type="CDD" id="cd06364">
    <property type="entry name" value="PBP1_CaSR"/>
    <property type="match status" value="1"/>
</dbReference>
<feature type="signal peptide" evidence="21">
    <location>
        <begin position="1"/>
        <end position="19"/>
    </location>
</feature>
<feature type="region of interest" description="Disordered" evidence="19">
    <location>
        <begin position="955"/>
        <end position="994"/>
    </location>
</feature>
<dbReference type="Pfam" id="PF07562">
    <property type="entry name" value="NCD3G"/>
    <property type="match status" value="1"/>
</dbReference>
<evidence type="ECO:0000256" key="2">
    <source>
        <dbReference type="ARBA" id="ARBA00007242"/>
    </source>
</evidence>
<dbReference type="EMBL" id="KK501571">
    <property type="protein sequence ID" value="KFP16243.1"/>
    <property type="molecule type" value="Genomic_DNA"/>
</dbReference>
<dbReference type="GO" id="GO:0051924">
    <property type="term" value="P:regulation of calcium ion transport"/>
    <property type="evidence" value="ECO:0007669"/>
    <property type="project" value="TreeGrafter"/>
</dbReference>
<dbReference type="PANTHER" id="PTHR24061">
    <property type="entry name" value="CALCIUM-SENSING RECEPTOR-RELATED"/>
    <property type="match status" value="1"/>
</dbReference>
<feature type="compositionally biased region" description="Low complexity" evidence="19">
    <location>
        <begin position="899"/>
        <end position="916"/>
    </location>
</feature>
<reference evidence="23 24" key="1">
    <citation type="submission" date="2014-04" db="EMBL/GenBank/DDBJ databases">
        <title>Genome evolution of avian class.</title>
        <authorList>
            <person name="Zhang G."/>
            <person name="Li C."/>
        </authorList>
    </citation>
    <scope>NUCLEOTIDE SEQUENCE [LARGE SCALE GENOMIC DNA]</scope>
    <source>
        <strain evidence="23">BGI_Z169</strain>
    </source>
</reference>
<dbReference type="SUPFAM" id="SSF53822">
    <property type="entry name" value="Periplasmic binding protein-like I"/>
    <property type="match status" value="1"/>
</dbReference>
<feature type="transmembrane region" description="Helical" evidence="20">
    <location>
        <begin position="831"/>
        <end position="853"/>
    </location>
</feature>
<evidence type="ECO:0000256" key="7">
    <source>
        <dbReference type="ARBA" id="ARBA00022729"/>
    </source>
</evidence>
<keyword evidence="12 20" id="KW-0472">Membrane</keyword>
<comment type="similarity">
    <text evidence="2">Belongs to the G-protein coupled receptor 3 family.</text>
</comment>
<evidence type="ECO:0000256" key="12">
    <source>
        <dbReference type="ARBA" id="ARBA00023136"/>
    </source>
</evidence>
<evidence type="ECO:0000256" key="3">
    <source>
        <dbReference type="ARBA" id="ARBA00022475"/>
    </source>
</evidence>
<feature type="domain" description="G-protein coupled receptors family 3 profile" evidence="22">
    <location>
        <begin position="611"/>
        <end position="875"/>
    </location>
</feature>
<dbReference type="GO" id="GO:0005513">
    <property type="term" value="P:detection of calcium ion"/>
    <property type="evidence" value="ECO:0007669"/>
    <property type="project" value="TreeGrafter"/>
</dbReference>
<dbReference type="InterPro" id="IPR028082">
    <property type="entry name" value="Peripla_BP_I"/>
</dbReference>
<dbReference type="FunFam" id="3.40.50.2300:FF:000016">
    <property type="entry name" value="Taste 1 receptor member 2"/>
    <property type="match status" value="1"/>
</dbReference>
<evidence type="ECO:0000256" key="1">
    <source>
        <dbReference type="ARBA" id="ARBA00004651"/>
    </source>
</evidence>
<keyword evidence="5 20" id="KW-0812">Transmembrane</keyword>
<dbReference type="GO" id="GO:0006874">
    <property type="term" value="P:intracellular calcium ion homeostasis"/>
    <property type="evidence" value="ECO:0007669"/>
    <property type="project" value="TreeGrafter"/>
</dbReference>
<dbReference type="InterPro" id="IPR038550">
    <property type="entry name" value="GPCR_3_9-Cys_sf"/>
</dbReference>
<keyword evidence="10 20" id="KW-1133">Transmembrane helix</keyword>
<dbReference type="GO" id="GO:0005886">
    <property type="term" value="C:plasma membrane"/>
    <property type="evidence" value="ECO:0007669"/>
    <property type="project" value="UniProtKB-SubCell"/>
</dbReference>
<comment type="subcellular location">
    <subcellularLocation>
        <location evidence="1">Cell membrane</location>
        <topology evidence="1">Multi-pass membrane protein</topology>
    </subcellularLocation>
</comment>
<evidence type="ECO:0000256" key="21">
    <source>
        <dbReference type="SAM" id="SignalP"/>
    </source>
</evidence>
<feature type="transmembrane region" description="Helical" evidence="20">
    <location>
        <begin position="769"/>
        <end position="791"/>
    </location>
</feature>
<sequence>MTLYSCCLILLLFTWNTAAYGPNQRAQKKGDIILGGLFPIHFGVAAKDQDLKSRPESVECIRYNFRGFRWLQAMIFAIEEINSSPTLLPNMTLGYRIFDTCNTVSKALEATLSFVAQNKIDSLNLDEFCNCSEHIPSTIAVVGATGSGISTAVANLLGLFYIPQVSYASSSRLLSNKNQFKSFLRTIPNDEHQATAMADIIEYFRWNWVGTIAADDDYGRPGIEKFREEAEERDICIDFSELISQYSDEEEIQQVVEVIQNSTARVIVVFSSGPDLEPLIKEIVRRNITGKIWLASEAWASSSLIAMPEFFRVIGSTIGFALKAGQIPGFREFLQKVHPKKSTNNGFAKEFWEETFNCYLPDGSKSSPASTSFHKGHEEGLGAGNGTAAFRPPCTGDENITSVETPYMDYTHLRISYNVYLAVYSIAHALQDIYTCTPGKGLFTNGSCADIKKVEAWQVLKHLRHLNFTNNMGEQVDFDEFGDLVGNYSIINWHLSPEDGSVVFEEVGHYNVYAKKGERLFINENKILWSGFSKEVPFSNCSRDCLPGTRKGIIEGEPTCCFECVDCPDGEYSDETDASACDKCPEDYWSNENHTSCIPKQIEFLSWTEPFGIALTLFAVLGIFLTSFVLGVFTKFRNTPIVKATNRELSYLLLFSLLCCFSSSLFFIGEPQNWTCRLRQPAFGISFVLCISCILVKTNRVLLVFEAKIPTSLHRKWWGLNLQFLLVFLCTFVQIVICVIWLYTAPPSSYRNHELEDEIIFITCHEGSLMALGFLIGYTCLLAAICFFFAFKSRKLPENFNEAKFITFSMLIFFIVWISFIPAYASTYGKFVSAVEVIAILAASFGLLACIFFNKVYIILFKPSRNTIEEVRCSTAAHAFKVAARATLRRSNVSRKRSNSLGGSTGSTPSSSISSKSNHEDPFPLPASAERQRQQQRGCKQKVSFGSGTVTLSLSFEEPQKNAMANRNTKRRNSLEAQNSDDSLMRHRALLPLQ</sequence>
<dbReference type="AlphaFoldDB" id="A0A091J8T3"/>
<evidence type="ECO:0000256" key="6">
    <source>
        <dbReference type="ARBA" id="ARBA00022723"/>
    </source>
</evidence>
<dbReference type="GO" id="GO:0005509">
    <property type="term" value="F:calcium ion binding"/>
    <property type="evidence" value="ECO:0007669"/>
    <property type="project" value="TreeGrafter"/>
</dbReference>
<keyword evidence="3" id="KW-1003">Cell membrane</keyword>
<proteinExistence type="inferred from homology"/>
<gene>
    <name evidence="23" type="ORF">Z169_15799</name>
</gene>
<feature type="non-terminal residue" evidence="23">
    <location>
        <position position="994"/>
    </location>
</feature>
<evidence type="ECO:0000256" key="14">
    <source>
        <dbReference type="ARBA" id="ARBA00023170"/>
    </source>
</evidence>
<evidence type="ECO:0000256" key="18">
    <source>
        <dbReference type="ARBA" id="ARBA00093527"/>
    </source>
</evidence>
<dbReference type="PROSITE" id="PS00979">
    <property type="entry name" value="G_PROTEIN_RECEP_F3_1"/>
    <property type="match status" value="1"/>
</dbReference>
<evidence type="ECO:0000256" key="17">
    <source>
        <dbReference type="ARBA" id="ARBA00039746"/>
    </source>
</evidence>
<dbReference type="InterPro" id="IPR017978">
    <property type="entry name" value="GPCR_3_C"/>
</dbReference>
<evidence type="ECO:0000313" key="23">
    <source>
        <dbReference type="EMBL" id="KFP16243.1"/>
    </source>
</evidence>
<evidence type="ECO:0000313" key="24">
    <source>
        <dbReference type="Proteomes" id="UP000053119"/>
    </source>
</evidence>
<keyword evidence="15" id="KW-0325">Glycoprotein</keyword>
<dbReference type="InterPro" id="IPR000068">
    <property type="entry name" value="GPCR_3_Ca_sens_rcpt-rel"/>
</dbReference>
<keyword evidence="9" id="KW-0832">Ubl conjugation</keyword>
<keyword evidence="6" id="KW-0479">Metal-binding</keyword>
<feature type="region of interest" description="Disordered" evidence="19">
    <location>
        <begin position="891"/>
        <end position="942"/>
    </location>
</feature>
<dbReference type="CDD" id="cd15282">
    <property type="entry name" value="7tmC_CaSR"/>
    <property type="match status" value="1"/>
</dbReference>
<feature type="transmembrane region" description="Helical" evidence="20">
    <location>
        <begin position="724"/>
        <end position="743"/>
    </location>
</feature>
<evidence type="ECO:0000256" key="19">
    <source>
        <dbReference type="SAM" id="MobiDB-lite"/>
    </source>
</evidence>